<sequence>MVDLRLAVVFLAAALVFVLVVSGLLVVIYHCGFSYILM</sequence>
<reference evidence="2" key="1">
    <citation type="submission" date="2015-10" db="EMBL/GenBank/DDBJ databases">
        <authorList>
            <person name="Gilbert D.G."/>
        </authorList>
    </citation>
    <scope>NUCLEOTIDE SEQUENCE</scope>
</reference>
<evidence type="ECO:0000313" key="2">
    <source>
        <dbReference type="EMBL" id="CUV01180.1"/>
    </source>
</evidence>
<accession>A0A160V9S8</accession>
<proteinExistence type="predicted"/>
<name>A0A160V9S8_9ZZZZ</name>
<keyword evidence="1" id="KW-0812">Transmembrane</keyword>
<evidence type="ECO:0000256" key="1">
    <source>
        <dbReference type="SAM" id="Phobius"/>
    </source>
</evidence>
<keyword evidence="1" id="KW-0472">Membrane</keyword>
<feature type="transmembrane region" description="Helical" evidence="1">
    <location>
        <begin position="6"/>
        <end position="29"/>
    </location>
</feature>
<gene>
    <name evidence="2" type="ORF">MGWOODY_Clf1328</name>
</gene>
<dbReference type="EMBL" id="FAXA01000022">
    <property type="protein sequence ID" value="CUV01180.1"/>
    <property type="molecule type" value="Genomic_DNA"/>
</dbReference>
<keyword evidence="1" id="KW-1133">Transmembrane helix</keyword>
<protein>
    <submittedName>
        <fullName evidence="2">Uncharacterized protein</fullName>
    </submittedName>
</protein>
<dbReference type="AlphaFoldDB" id="A0A160V9S8"/>
<organism evidence="2">
    <name type="scientific">hydrothermal vent metagenome</name>
    <dbReference type="NCBI Taxonomy" id="652676"/>
    <lineage>
        <taxon>unclassified sequences</taxon>
        <taxon>metagenomes</taxon>
        <taxon>ecological metagenomes</taxon>
    </lineage>
</organism>